<evidence type="ECO:0000256" key="1">
    <source>
        <dbReference type="ARBA" id="ARBA00018672"/>
    </source>
</evidence>
<dbReference type="SMR" id="E9SG92"/>
<feature type="DNA-binding region" description="OmpR/PhoB-type" evidence="7">
    <location>
        <begin position="124"/>
        <end position="221"/>
    </location>
</feature>
<keyword evidence="11" id="KW-1185">Reference proteome</keyword>
<evidence type="ECO:0000313" key="10">
    <source>
        <dbReference type="EMBL" id="EGC01672.1"/>
    </source>
</evidence>
<evidence type="ECO:0000256" key="7">
    <source>
        <dbReference type="PROSITE-ProRule" id="PRU01091"/>
    </source>
</evidence>
<protein>
    <recommendedName>
        <fullName evidence="1">Stage 0 sporulation protein A homolog</fullName>
    </recommendedName>
</protein>
<dbReference type="Proteomes" id="UP000004259">
    <property type="component" value="Unassembled WGS sequence"/>
</dbReference>
<accession>E9SG92</accession>
<keyword evidence="4" id="KW-0804">Transcription</keyword>
<evidence type="ECO:0000313" key="11">
    <source>
        <dbReference type="Proteomes" id="UP000004259"/>
    </source>
</evidence>
<name>E9SG92_RUMAL</name>
<evidence type="ECO:0000256" key="3">
    <source>
        <dbReference type="ARBA" id="ARBA00023125"/>
    </source>
</evidence>
<dbReference type="GO" id="GO:0000976">
    <property type="term" value="F:transcription cis-regulatory region binding"/>
    <property type="evidence" value="ECO:0007669"/>
    <property type="project" value="TreeGrafter"/>
</dbReference>
<dbReference type="Pfam" id="PF00072">
    <property type="entry name" value="Response_reg"/>
    <property type="match status" value="1"/>
</dbReference>
<dbReference type="STRING" id="246199.CUS_6311"/>
<evidence type="ECO:0000256" key="4">
    <source>
        <dbReference type="ARBA" id="ARBA00023163"/>
    </source>
</evidence>
<evidence type="ECO:0000256" key="5">
    <source>
        <dbReference type="ARBA" id="ARBA00024867"/>
    </source>
</evidence>
<dbReference type="InterPro" id="IPR001867">
    <property type="entry name" value="OmpR/PhoB-type_DNA-bd"/>
</dbReference>
<keyword evidence="3 7" id="KW-0238">DNA-binding</keyword>
<sequence length="226" mass="26373">MYRILIIDDDKTITRLLKNALSTEGYEIYTANSIEEINTCDFLGIDLVLLDVIMPNNGIEICRMIRNDIKIPILFISAQTDEENIIKCITAGGDDFISKPFSIRELRARVKMHIRRDERYLKKKKSILVNGQSLELSEYKVIMNDRSLFLTKKEYHIIKLLSDNPDRVFSPEEIYEYVYPTSTETQIRSVAEYIYQIRKKFKAFGLDPIFTVWGGGYSWKKCSSRV</sequence>
<dbReference type="InterPro" id="IPR039420">
    <property type="entry name" value="WalR-like"/>
</dbReference>
<evidence type="ECO:0000259" key="8">
    <source>
        <dbReference type="PROSITE" id="PS50110"/>
    </source>
</evidence>
<dbReference type="PANTHER" id="PTHR48111">
    <property type="entry name" value="REGULATOR OF RPOS"/>
    <property type="match status" value="1"/>
</dbReference>
<dbReference type="AlphaFoldDB" id="E9SG92"/>
<feature type="domain" description="Response regulatory" evidence="8">
    <location>
        <begin position="3"/>
        <end position="114"/>
    </location>
</feature>
<keyword evidence="2" id="KW-0805">Transcription regulation</keyword>
<gene>
    <name evidence="10" type="primary">nisR</name>
    <name evidence="10" type="ORF">CUS_6311</name>
</gene>
<evidence type="ECO:0000256" key="6">
    <source>
        <dbReference type="PROSITE-ProRule" id="PRU00169"/>
    </source>
</evidence>
<dbReference type="Gene3D" id="1.10.10.10">
    <property type="entry name" value="Winged helix-like DNA-binding domain superfamily/Winged helix DNA-binding domain"/>
    <property type="match status" value="1"/>
</dbReference>
<dbReference type="SMART" id="SM00448">
    <property type="entry name" value="REC"/>
    <property type="match status" value="1"/>
</dbReference>
<dbReference type="PANTHER" id="PTHR48111:SF2">
    <property type="entry name" value="RESPONSE REGULATOR SAER"/>
    <property type="match status" value="1"/>
</dbReference>
<dbReference type="PROSITE" id="PS50110">
    <property type="entry name" value="RESPONSE_REGULATORY"/>
    <property type="match status" value="1"/>
</dbReference>
<evidence type="ECO:0000259" key="9">
    <source>
        <dbReference type="PROSITE" id="PS51755"/>
    </source>
</evidence>
<dbReference type="SUPFAM" id="SSF52172">
    <property type="entry name" value="CheY-like"/>
    <property type="match status" value="1"/>
</dbReference>
<feature type="domain" description="OmpR/PhoB-type" evidence="9">
    <location>
        <begin position="124"/>
        <end position="221"/>
    </location>
</feature>
<organism evidence="10 11">
    <name type="scientific">Ruminococcus albus 8</name>
    <dbReference type="NCBI Taxonomy" id="246199"/>
    <lineage>
        <taxon>Bacteria</taxon>
        <taxon>Bacillati</taxon>
        <taxon>Bacillota</taxon>
        <taxon>Clostridia</taxon>
        <taxon>Eubacteriales</taxon>
        <taxon>Oscillospiraceae</taxon>
        <taxon>Ruminococcus</taxon>
    </lineage>
</organism>
<dbReference type="InterPro" id="IPR036388">
    <property type="entry name" value="WH-like_DNA-bd_sf"/>
</dbReference>
<comment type="function">
    <text evidence="5">May play the central regulatory role in sporulation. It may be an element of the effector pathway responsible for the activation of sporulation genes in response to nutritional stress. Spo0A may act in concert with spo0H (a sigma factor) to control the expression of some genes that are critical to the sporulation process.</text>
</comment>
<dbReference type="Pfam" id="PF00486">
    <property type="entry name" value="Trans_reg_C"/>
    <property type="match status" value="1"/>
</dbReference>
<proteinExistence type="predicted"/>
<reference evidence="10 11" key="1">
    <citation type="submission" date="2011-02" db="EMBL/GenBank/DDBJ databases">
        <authorList>
            <person name="Nelson K.E."/>
            <person name="Sutton G."/>
            <person name="Torralba M."/>
            <person name="Durkin S."/>
            <person name="Harkins D."/>
            <person name="Montgomery R."/>
            <person name="Ziemer C."/>
            <person name="Klaassens E."/>
            <person name="Ocuiv P."/>
            <person name="Morrison M."/>
        </authorList>
    </citation>
    <scope>NUCLEOTIDE SEQUENCE [LARGE SCALE GENOMIC DNA]</scope>
    <source>
        <strain evidence="10 11">8</strain>
    </source>
</reference>
<dbReference type="CDD" id="cd00383">
    <property type="entry name" value="trans_reg_C"/>
    <property type="match status" value="1"/>
</dbReference>
<dbReference type="GO" id="GO:0006355">
    <property type="term" value="P:regulation of DNA-templated transcription"/>
    <property type="evidence" value="ECO:0007669"/>
    <property type="project" value="InterPro"/>
</dbReference>
<dbReference type="InterPro" id="IPR001789">
    <property type="entry name" value="Sig_transdc_resp-reg_receiver"/>
</dbReference>
<dbReference type="GO" id="GO:0032993">
    <property type="term" value="C:protein-DNA complex"/>
    <property type="evidence" value="ECO:0007669"/>
    <property type="project" value="TreeGrafter"/>
</dbReference>
<dbReference type="CDD" id="cd17574">
    <property type="entry name" value="REC_OmpR"/>
    <property type="match status" value="1"/>
</dbReference>
<dbReference type="RefSeq" id="WP_002852503.1">
    <property type="nucleotide sequence ID" value="NZ_ADKM02000123.1"/>
</dbReference>
<keyword evidence="6" id="KW-0597">Phosphoprotein</keyword>
<dbReference type="GO" id="GO:0000156">
    <property type="term" value="F:phosphorelay response regulator activity"/>
    <property type="evidence" value="ECO:0007669"/>
    <property type="project" value="TreeGrafter"/>
</dbReference>
<dbReference type="SMART" id="SM00862">
    <property type="entry name" value="Trans_reg_C"/>
    <property type="match status" value="1"/>
</dbReference>
<dbReference type="PROSITE" id="PS51755">
    <property type="entry name" value="OMPR_PHOB"/>
    <property type="match status" value="1"/>
</dbReference>
<dbReference type="EMBL" id="ADKM02000123">
    <property type="protein sequence ID" value="EGC01672.1"/>
    <property type="molecule type" value="Genomic_DNA"/>
</dbReference>
<feature type="modified residue" description="4-aspartylphosphate" evidence="6">
    <location>
        <position position="51"/>
    </location>
</feature>
<dbReference type="GO" id="GO:0005829">
    <property type="term" value="C:cytosol"/>
    <property type="evidence" value="ECO:0007669"/>
    <property type="project" value="TreeGrafter"/>
</dbReference>
<dbReference type="Gene3D" id="3.40.50.2300">
    <property type="match status" value="1"/>
</dbReference>
<comment type="caution">
    <text evidence="10">The sequence shown here is derived from an EMBL/GenBank/DDBJ whole genome shotgun (WGS) entry which is preliminary data.</text>
</comment>
<dbReference type="OrthoDB" id="9790442at2"/>
<dbReference type="eggNOG" id="COG0745">
    <property type="taxonomic scope" value="Bacteria"/>
</dbReference>
<dbReference type="InterPro" id="IPR011006">
    <property type="entry name" value="CheY-like_superfamily"/>
</dbReference>
<evidence type="ECO:0000256" key="2">
    <source>
        <dbReference type="ARBA" id="ARBA00023015"/>
    </source>
</evidence>